<comment type="caution">
    <text evidence="1">The sequence shown here is derived from an EMBL/GenBank/DDBJ whole genome shotgun (WGS) entry which is preliminary data.</text>
</comment>
<protein>
    <submittedName>
        <fullName evidence="1">Uncharacterized protein</fullName>
    </submittedName>
</protein>
<accession>A0ACC0VWG6</accession>
<dbReference type="Proteomes" id="UP001163321">
    <property type="component" value="Chromosome 6"/>
</dbReference>
<evidence type="ECO:0000313" key="2">
    <source>
        <dbReference type="Proteomes" id="UP001163321"/>
    </source>
</evidence>
<sequence>MMEGAGLAAAMLSQGVVREALTQPAMKYTAMVEQEKETTPFPNPFLPGIHKYVAEEDASDKSTVLFRKLKAPVHEPVQFYSAQSRGLSEREAEARLDLYAKNEFSIPRPCFADMFKQPLLERLTVFQIFSVCLYILDEYWQYSLFTMEVIIMFEGVTVMSRLKNLQTLCVMGYKAREVYLHREKTWEKVNYDQLVPW</sequence>
<name>A0ACC0VWG6_9STRA</name>
<organism evidence="1 2">
    <name type="scientific">Peronosclerospora sorghi</name>
    <dbReference type="NCBI Taxonomy" id="230839"/>
    <lineage>
        <taxon>Eukaryota</taxon>
        <taxon>Sar</taxon>
        <taxon>Stramenopiles</taxon>
        <taxon>Oomycota</taxon>
        <taxon>Peronosporomycetes</taxon>
        <taxon>Peronosporales</taxon>
        <taxon>Peronosporaceae</taxon>
        <taxon>Peronosclerospora</taxon>
    </lineage>
</organism>
<evidence type="ECO:0000313" key="1">
    <source>
        <dbReference type="EMBL" id="KAI9910844.1"/>
    </source>
</evidence>
<proteinExistence type="predicted"/>
<keyword evidence="2" id="KW-1185">Reference proteome</keyword>
<gene>
    <name evidence="1" type="ORF">PsorP6_010106</name>
</gene>
<reference evidence="1 2" key="1">
    <citation type="journal article" date="2022" name="bioRxiv">
        <title>The genome of the oomycete Peronosclerospora sorghi, a cosmopolitan pathogen of maize and sorghum, is inflated with dispersed pseudogenes.</title>
        <authorList>
            <person name="Fletcher K."/>
            <person name="Martin F."/>
            <person name="Isakeit T."/>
            <person name="Cavanaugh K."/>
            <person name="Magill C."/>
            <person name="Michelmore R."/>
        </authorList>
    </citation>
    <scope>NUCLEOTIDE SEQUENCE [LARGE SCALE GENOMIC DNA]</scope>
    <source>
        <strain evidence="1">P6</strain>
    </source>
</reference>
<dbReference type="EMBL" id="CM047585">
    <property type="protein sequence ID" value="KAI9910844.1"/>
    <property type="molecule type" value="Genomic_DNA"/>
</dbReference>